<dbReference type="PANTHER" id="PTHR34136:SF1">
    <property type="entry name" value="UDP-N-ACETYL-D-MANNOSAMINURONIC ACID TRANSFERASE"/>
    <property type="match status" value="1"/>
</dbReference>
<evidence type="ECO:0000313" key="3">
    <source>
        <dbReference type="EMBL" id="WCT73234.1"/>
    </source>
</evidence>
<evidence type="ECO:0000313" key="4">
    <source>
        <dbReference type="Proteomes" id="UP001220395"/>
    </source>
</evidence>
<organism evidence="3 4">
    <name type="scientific">Sphingomonas naphthae</name>
    <dbReference type="NCBI Taxonomy" id="1813468"/>
    <lineage>
        <taxon>Bacteria</taxon>
        <taxon>Pseudomonadati</taxon>
        <taxon>Pseudomonadota</taxon>
        <taxon>Alphaproteobacteria</taxon>
        <taxon>Sphingomonadales</taxon>
        <taxon>Sphingomonadaceae</taxon>
        <taxon>Sphingomonas</taxon>
    </lineage>
</organism>
<name>A0ABY7TJ99_9SPHN</name>
<proteinExistence type="predicted"/>
<reference evidence="3 4" key="1">
    <citation type="submission" date="2023-02" db="EMBL/GenBank/DDBJ databases">
        <title>Genome sequence of Sphingomonas naphthae.</title>
        <authorList>
            <person name="Kim S."/>
            <person name="Heo J."/>
            <person name="Kwon S.-W."/>
        </authorList>
    </citation>
    <scope>NUCLEOTIDE SEQUENCE [LARGE SCALE GENOMIC DNA]</scope>
    <source>
        <strain evidence="3 4">KACC 18716</strain>
    </source>
</reference>
<dbReference type="CDD" id="cd06533">
    <property type="entry name" value="Glyco_transf_WecG_TagA"/>
    <property type="match status" value="1"/>
</dbReference>
<dbReference type="PANTHER" id="PTHR34136">
    <property type="match status" value="1"/>
</dbReference>
<evidence type="ECO:0000256" key="2">
    <source>
        <dbReference type="ARBA" id="ARBA00022679"/>
    </source>
</evidence>
<dbReference type="NCBIfam" id="TIGR00696">
    <property type="entry name" value="wecG_tagA_cpsF"/>
    <property type="match status" value="1"/>
</dbReference>
<accession>A0ABY7TJ99</accession>
<dbReference type="InterPro" id="IPR004629">
    <property type="entry name" value="WecG_TagA_CpsF"/>
</dbReference>
<keyword evidence="2" id="KW-0808">Transferase</keyword>
<dbReference type="Proteomes" id="UP001220395">
    <property type="component" value="Chromosome"/>
</dbReference>
<dbReference type="EMBL" id="CP117411">
    <property type="protein sequence ID" value="WCT73234.1"/>
    <property type="molecule type" value="Genomic_DNA"/>
</dbReference>
<keyword evidence="1" id="KW-0328">Glycosyltransferase</keyword>
<dbReference type="Pfam" id="PF03808">
    <property type="entry name" value="Glyco_tran_WecG"/>
    <property type="match status" value="1"/>
</dbReference>
<dbReference type="RefSeq" id="WP_273687302.1">
    <property type="nucleotide sequence ID" value="NZ_CP117411.1"/>
</dbReference>
<protein>
    <submittedName>
        <fullName evidence="3">WecB/TagA/CpsF family glycosyltransferase</fullName>
    </submittedName>
</protein>
<sequence length="254" mass="28789">MPRPVFGLDFWDESVEELAHRIATEDVPAGEGVRMVATANIDHIVRLHENVAFRQSYDDAWAVTADGWPVVLYARLFGRYRQGRVTGADLFPRIVTRLSPTRHRMFCLTSSERTAGKLLERLDQEGIPRSAVETCVPPYGFEKDEAYSRALAERIRDFGTTHLFMGVGAPKSEIWVDTHRDTLGDLYACCFGAALNFYAGTRRRAPMAFQAIGMEWCWRLLTEPKRLAMRYLEGGPKYLVIAIRDMLNGGARQV</sequence>
<keyword evidence="4" id="KW-1185">Reference proteome</keyword>
<evidence type="ECO:0000256" key="1">
    <source>
        <dbReference type="ARBA" id="ARBA00022676"/>
    </source>
</evidence>
<gene>
    <name evidence="3" type="ORF">PQ455_16685</name>
</gene>